<accession>A0ABT0FTT2</accession>
<sequence length="409" mass="44895">MTDNIAGTAELADLEMPVQRGCPFTPPAAYERLRERAPISKVRLAGGGEAWWVSGHEEARAVLADGRFSSDKRKDGFPLYSLDEETLQQFRSQPPLMLSMDGAEHAAARRPLIGEFTVRRVAALRPRIQDIVDQFIDGMLAAGRRPVDLVRALALPVPSLVICELLGVPYADHDFFQSRTAMMVSRTSLTDRRRALAELRAYLGDLMTRKESEPGDDLFGRLIARKREEGDLDHAALVSLAFLLLTAGHETTANMISLGVAGLLTYPEQLALIKADPGRTPMAVEELLRYFTIADGVTSRLATDDVEIGGVSIKAGDGVIVSTLSADWDPAVFEDPATLDVERGARHHLAFGFGPHQCLGQNLARLELQIVFDTLFRRLPDLRLAAPAEDLPVKTDAVVYGLHELPVTW</sequence>
<dbReference type="CDD" id="cd11030">
    <property type="entry name" value="CYP105-like"/>
    <property type="match status" value="1"/>
</dbReference>
<name>A0ABT0FTT2_9ACTN</name>
<reference evidence="3 4" key="1">
    <citation type="submission" date="2022-04" db="EMBL/GenBank/DDBJ databases">
        <title>Genome draft of Actinomadura sp. ATCC 31491.</title>
        <authorList>
            <person name="Shi X."/>
            <person name="Du Y."/>
        </authorList>
    </citation>
    <scope>NUCLEOTIDE SEQUENCE [LARGE SCALE GENOMIC DNA]</scope>
    <source>
        <strain evidence="3 4">ATCC 31491</strain>
    </source>
</reference>
<dbReference type="InterPro" id="IPR001128">
    <property type="entry name" value="Cyt_P450"/>
</dbReference>
<evidence type="ECO:0000313" key="3">
    <source>
        <dbReference type="EMBL" id="MCK2215296.1"/>
    </source>
</evidence>
<dbReference type="PANTHER" id="PTHR46696">
    <property type="entry name" value="P450, PUTATIVE (EUROFUNG)-RELATED"/>
    <property type="match status" value="1"/>
</dbReference>
<gene>
    <name evidence="3" type="ORF">MF672_016080</name>
</gene>
<proteinExistence type="inferred from homology"/>
<keyword evidence="2" id="KW-0408">Iron</keyword>
<dbReference type="Pfam" id="PF00067">
    <property type="entry name" value="p450"/>
    <property type="match status" value="1"/>
</dbReference>
<comment type="caution">
    <text evidence="3">The sequence shown here is derived from an EMBL/GenBank/DDBJ whole genome shotgun (WGS) entry which is preliminary data.</text>
</comment>
<keyword evidence="2" id="KW-0479">Metal-binding</keyword>
<protein>
    <submittedName>
        <fullName evidence="3">Cytochrome P450</fullName>
    </submittedName>
</protein>
<dbReference type="PRINTS" id="PR00359">
    <property type="entry name" value="BP450"/>
</dbReference>
<comment type="similarity">
    <text evidence="1 2">Belongs to the cytochrome P450 family.</text>
</comment>
<dbReference type="InterPro" id="IPR017972">
    <property type="entry name" value="Cyt_P450_CS"/>
</dbReference>
<evidence type="ECO:0000256" key="2">
    <source>
        <dbReference type="RuleBase" id="RU000461"/>
    </source>
</evidence>
<dbReference type="Proteomes" id="UP001317259">
    <property type="component" value="Unassembled WGS sequence"/>
</dbReference>
<dbReference type="PROSITE" id="PS00086">
    <property type="entry name" value="CYTOCHROME_P450"/>
    <property type="match status" value="1"/>
</dbReference>
<keyword evidence="2" id="KW-0349">Heme</keyword>
<dbReference type="Gene3D" id="1.10.630.10">
    <property type="entry name" value="Cytochrome P450"/>
    <property type="match status" value="1"/>
</dbReference>
<dbReference type="EMBL" id="JAKRKC020000001">
    <property type="protein sequence ID" value="MCK2215296.1"/>
    <property type="molecule type" value="Genomic_DNA"/>
</dbReference>
<dbReference type="InterPro" id="IPR036396">
    <property type="entry name" value="Cyt_P450_sf"/>
</dbReference>
<keyword evidence="2" id="KW-0560">Oxidoreductase</keyword>
<evidence type="ECO:0000256" key="1">
    <source>
        <dbReference type="ARBA" id="ARBA00010617"/>
    </source>
</evidence>
<dbReference type="PANTHER" id="PTHR46696:SF1">
    <property type="entry name" value="CYTOCHROME P450 YJIB-RELATED"/>
    <property type="match status" value="1"/>
</dbReference>
<organism evidence="3 4">
    <name type="scientific">Actinomadura luzonensis</name>
    <dbReference type="NCBI Taxonomy" id="2805427"/>
    <lineage>
        <taxon>Bacteria</taxon>
        <taxon>Bacillati</taxon>
        <taxon>Actinomycetota</taxon>
        <taxon>Actinomycetes</taxon>
        <taxon>Streptosporangiales</taxon>
        <taxon>Thermomonosporaceae</taxon>
        <taxon>Actinomadura</taxon>
    </lineage>
</organism>
<dbReference type="PRINTS" id="PR00385">
    <property type="entry name" value="P450"/>
</dbReference>
<keyword evidence="4" id="KW-1185">Reference proteome</keyword>
<keyword evidence="2" id="KW-0503">Monooxygenase</keyword>
<evidence type="ECO:0000313" key="4">
    <source>
        <dbReference type="Proteomes" id="UP001317259"/>
    </source>
</evidence>
<dbReference type="SUPFAM" id="SSF48264">
    <property type="entry name" value="Cytochrome P450"/>
    <property type="match status" value="1"/>
</dbReference>
<dbReference type="InterPro" id="IPR002397">
    <property type="entry name" value="Cyt_P450_B"/>
</dbReference>
<dbReference type="RefSeq" id="WP_242376389.1">
    <property type="nucleotide sequence ID" value="NZ_JAKRKC020000001.1"/>
</dbReference>